<reference evidence="1" key="2">
    <citation type="submission" date="2021-09" db="EMBL/GenBank/DDBJ databases">
        <authorList>
            <person name="Gilroy R."/>
        </authorList>
    </citation>
    <scope>NUCLEOTIDE SEQUENCE</scope>
    <source>
        <strain evidence="1">CHK121-7720</strain>
    </source>
</reference>
<proteinExistence type="predicted"/>
<dbReference type="PANTHER" id="PTHR37835">
    <property type="entry name" value="ALPHA-CLOSTRIPAIN"/>
    <property type="match status" value="1"/>
</dbReference>
<dbReference type="Proteomes" id="UP000757103">
    <property type="component" value="Unassembled WGS sequence"/>
</dbReference>
<dbReference type="PANTHER" id="PTHR37835:SF1">
    <property type="entry name" value="ALPHA-CLOSTRIPAIN"/>
    <property type="match status" value="1"/>
</dbReference>
<evidence type="ECO:0000313" key="1">
    <source>
        <dbReference type="EMBL" id="HJG88990.1"/>
    </source>
</evidence>
<accession>A0A921MRH5</accession>
<protein>
    <submittedName>
        <fullName evidence="1">Clostripain-related cysteine peptidase</fullName>
    </submittedName>
</protein>
<dbReference type="InterPro" id="IPR005077">
    <property type="entry name" value="Peptidase_C11"/>
</dbReference>
<dbReference type="RefSeq" id="WP_273306029.1">
    <property type="nucleotide sequence ID" value="NZ_DYUD01000018.1"/>
</dbReference>
<dbReference type="PROSITE" id="PS51257">
    <property type="entry name" value="PROKAR_LIPOPROTEIN"/>
    <property type="match status" value="1"/>
</dbReference>
<dbReference type="EMBL" id="DYUD01000018">
    <property type="protein sequence ID" value="HJG88990.1"/>
    <property type="molecule type" value="Genomic_DNA"/>
</dbReference>
<name>A0A921MRH5_9BACT</name>
<gene>
    <name evidence="1" type="ORF">K8U91_05905</name>
</gene>
<dbReference type="Pfam" id="PF03415">
    <property type="entry name" value="Peptidase_C11"/>
    <property type="match status" value="1"/>
</dbReference>
<dbReference type="Gene3D" id="3.40.50.11970">
    <property type="match status" value="1"/>
</dbReference>
<evidence type="ECO:0000313" key="2">
    <source>
        <dbReference type="Proteomes" id="UP000757103"/>
    </source>
</evidence>
<dbReference type="AlphaFoldDB" id="A0A921MRH5"/>
<comment type="caution">
    <text evidence="1">The sequence shown here is derived from an EMBL/GenBank/DDBJ whole genome shotgun (WGS) entry which is preliminary data.</text>
</comment>
<sequence length="399" mass="44821">MKNLDPLHLTPPGRWLWLLAVVSILFTGCSKEKDEPQPVAVNRTVLVYMLSDNNLGANYYFDSQNIDEMMQAAAVGELNGGNLIVYRDGYDTNPQLIQIKPGPSGQAQKVIVKEYPDRNSSTGEVLRSVVDETVQLFPANEYGLILWSHSTGWVPGNSSLALSLRDQLPKQIAPTRSFGQDGSYYMELDELADALPDHRFRFILSDACFMGSIECAYQLRNKTDYYIGSVAEVMGAGMPYALTIPLLFDYQIDLGQVCQTIYNHYNSQTGAYRTATTSLVDCRELEGLAQVVRTIFESHQGEAVPDLSNVQHFDRNYPYICYDLRDYLAQFASTDELQQLDQALNETILYQAATPAILGALLVRTHCGLSCYVLGTGDSTLDRYYTTLDWYQQVYPIDY</sequence>
<reference evidence="1" key="1">
    <citation type="journal article" date="2021" name="PeerJ">
        <title>Extensive microbial diversity within the chicken gut microbiome revealed by metagenomics and culture.</title>
        <authorList>
            <person name="Gilroy R."/>
            <person name="Ravi A."/>
            <person name="Getino M."/>
            <person name="Pursley I."/>
            <person name="Horton D.L."/>
            <person name="Alikhan N.F."/>
            <person name="Baker D."/>
            <person name="Gharbi K."/>
            <person name="Hall N."/>
            <person name="Watson M."/>
            <person name="Adriaenssens E.M."/>
            <person name="Foster-Nyarko E."/>
            <person name="Jarju S."/>
            <person name="Secka A."/>
            <person name="Antonio M."/>
            <person name="Oren A."/>
            <person name="Chaudhuri R.R."/>
            <person name="La Ragione R."/>
            <person name="Hildebrand F."/>
            <person name="Pallen M.J."/>
        </authorList>
    </citation>
    <scope>NUCLEOTIDE SEQUENCE</scope>
    <source>
        <strain evidence="1">CHK121-7720</strain>
    </source>
</reference>
<organism evidence="1 2">
    <name type="scientific">Barnesiella viscericola</name>
    <dbReference type="NCBI Taxonomy" id="397865"/>
    <lineage>
        <taxon>Bacteria</taxon>
        <taxon>Pseudomonadati</taxon>
        <taxon>Bacteroidota</taxon>
        <taxon>Bacteroidia</taxon>
        <taxon>Bacteroidales</taxon>
        <taxon>Barnesiellaceae</taxon>
        <taxon>Barnesiella</taxon>
    </lineage>
</organism>